<feature type="compositionally biased region" description="Basic and acidic residues" evidence="1">
    <location>
        <begin position="95"/>
        <end position="104"/>
    </location>
</feature>
<sequence length="104" mass="11550">MQGLFWDGLRNFAPRSDEGRTLELAPLEASGPHQHQDVMGLSPPIPFGPKPFGWAGSARVNIIIKIMPRKRTLEGVGHRSIKLATNQTPEQSQQRPEKLSESIL</sequence>
<feature type="region of interest" description="Disordered" evidence="1">
    <location>
        <begin position="80"/>
        <end position="104"/>
    </location>
</feature>
<comment type="caution">
    <text evidence="2">The sequence shown here is derived from an EMBL/GenBank/DDBJ whole genome shotgun (WGS) entry which is preliminary data.</text>
</comment>
<dbReference type="EMBL" id="BGPR01005130">
    <property type="protein sequence ID" value="GBN07085.1"/>
    <property type="molecule type" value="Genomic_DNA"/>
</dbReference>
<organism evidence="2 3">
    <name type="scientific">Araneus ventricosus</name>
    <name type="common">Orbweaver spider</name>
    <name type="synonym">Epeira ventricosa</name>
    <dbReference type="NCBI Taxonomy" id="182803"/>
    <lineage>
        <taxon>Eukaryota</taxon>
        <taxon>Metazoa</taxon>
        <taxon>Ecdysozoa</taxon>
        <taxon>Arthropoda</taxon>
        <taxon>Chelicerata</taxon>
        <taxon>Arachnida</taxon>
        <taxon>Araneae</taxon>
        <taxon>Araneomorphae</taxon>
        <taxon>Entelegynae</taxon>
        <taxon>Araneoidea</taxon>
        <taxon>Araneidae</taxon>
        <taxon>Araneus</taxon>
    </lineage>
</organism>
<dbReference type="AlphaFoldDB" id="A0A4Y2KXQ7"/>
<dbReference type="Proteomes" id="UP000499080">
    <property type="component" value="Unassembled WGS sequence"/>
</dbReference>
<keyword evidence="3" id="KW-1185">Reference proteome</keyword>
<proteinExistence type="predicted"/>
<evidence type="ECO:0000313" key="2">
    <source>
        <dbReference type="EMBL" id="GBN07085.1"/>
    </source>
</evidence>
<evidence type="ECO:0000313" key="3">
    <source>
        <dbReference type="Proteomes" id="UP000499080"/>
    </source>
</evidence>
<reference evidence="2 3" key="1">
    <citation type="journal article" date="2019" name="Sci. Rep.">
        <title>Orb-weaving spider Araneus ventricosus genome elucidates the spidroin gene catalogue.</title>
        <authorList>
            <person name="Kono N."/>
            <person name="Nakamura H."/>
            <person name="Ohtoshi R."/>
            <person name="Moran D.A.P."/>
            <person name="Shinohara A."/>
            <person name="Yoshida Y."/>
            <person name="Fujiwara M."/>
            <person name="Mori M."/>
            <person name="Tomita M."/>
            <person name="Arakawa K."/>
        </authorList>
    </citation>
    <scope>NUCLEOTIDE SEQUENCE [LARGE SCALE GENOMIC DNA]</scope>
</reference>
<accession>A0A4Y2KXQ7</accession>
<evidence type="ECO:0000256" key="1">
    <source>
        <dbReference type="SAM" id="MobiDB-lite"/>
    </source>
</evidence>
<name>A0A4Y2KXQ7_ARAVE</name>
<feature type="compositionally biased region" description="Polar residues" evidence="1">
    <location>
        <begin position="83"/>
        <end position="94"/>
    </location>
</feature>
<protein>
    <submittedName>
        <fullName evidence="2">Uncharacterized protein</fullName>
    </submittedName>
</protein>
<gene>
    <name evidence="2" type="ORF">AVEN_217569_1</name>
</gene>